<dbReference type="PANTHER" id="PTHR30055">
    <property type="entry name" value="HTH-TYPE TRANSCRIPTIONAL REGULATOR RUTR"/>
    <property type="match status" value="1"/>
</dbReference>
<dbReference type="InterPro" id="IPR001647">
    <property type="entry name" value="HTH_TetR"/>
</dbReference>
<name>E6VXJ5_PSEA9</name>
<dbReference type="PROSITE" id="PS50977">
    <property type="entry name" value="HTH_TETR_2"/>
    <property type="match status" value="1"/>
</dbReference>
<dbReference type="InterPro" id="IPR041669">
    <property type="entry name" value="TetR_C_15"/>
</dbReference>
<feature type="DNA-binding region" description="H-T-H motif" evidence="4">
    <location>
        <begin position="39"/>
        <end position="58"/>
    </location>
</feature>
<organism evidence="6 7">
    <name type="scientific">Pseudodesulfovibrio aespoeensis (strain ATCC 700646 / DSM 10631 / Aspo-2)</name>
    <name type="common">Desulfovibrio aespoeensis</name>
    <dbReference type="NCBI Taxonomy" id="643562"/>
    <lineage>
        <taxon>Bacteria</taxon>
        <taxon>Pseudomonadati</taxon>
        <taxon>Thermodesulfobacteriota</taxon>
        <taxon>Desulfovibrionia</taxon>
        <taxon>Desulfovibrionales</taxon>
        <taxon>Desulfovibrionaceae</taxon>
    </lineage>
</organism>
<dbReference type="GO" id="GO:0000976">
    <property type="term" value="F:transcription cis-regulatory region binding"/>
    <property type="evidence" value="ECO:0007669"/>
    <property type="project" value="TreeGrafter"/>
</dbReference>
<reference evidence="6 7" key="2">
    <citation type="journal article" date="2014" name="Genome Announc.">
        <title>Complete Genome Sequence of the Subsurface, Mesophilic Sulfate-Reducing Bacterium Desulfovibrio aespoeensis Aspo-2.</title>
        <authorList>
            <person name="Pedersen K."/>
            <person name="Bengtsson A."/>
            <person name="Edlund J."/>
            <person name="Rabe L."/>
            <person name="Hazen T."/>
            <person name="Chakraborty R."/>
            <person name="Goodwin L."/>
            <person name="Shapiro N."/>
        </authorList>
    </citation>
    <scope>NUCLEOTIDE SEQUENCE [LARGE SCALE GENOMIC DNA]</scope>
    <source>
        <strain evidence="7">ATCC 700646 / DSM 10631 / Aspo-2</strain>
    </source>
</reference>
<dbReference type="STRING" id="643562.Daes_2815"/>
<dbReference type="KEGG" id="das:Daes_2815"/>
<reference evidence="7" key="1">
    <citation type="submission" date="2010-12" db="EMBL/GenBank/DDBJ databases">
        <title>Complete sequence of Desulfovibrio aespoeensis Aspo-2.</title>
        <authorList>
            <consortium name="US DOE Joint Genome Institute"/>
            <person name="Lucas S."/>
            <person name="Copeland A."/>
            <person name="Lapidus A."/>
            <person name="Cheng J.-F."/>
            <person name="Goodwin L."/>
            <person name="Pitluck S."/>
            <person name="Chertkov O."/>
            <person name="Misra M."/>
            <person name="Detter J.C."/>
            <person name="Han C."/>
            <person name="Tapia R."/>
            <person name="Land M."/>
            <person name="Hauser L."/>
            <person name="Kyrpides N."/>
            <person name="Ivanova N."/>
            <person name="Ovchinnikova G."/>
            <person name="Pedersen K."/>
            <person name="Jagevall S."/>
            <person name="Hazen T."/>
            <person name="Woyke T."/>
        </authorList>
    </citation>
    <scope>NUCLEOTIDE SEQUENCE [LARGE SCALE GENOMIC DNA]</scope>
    <source>
        <strain evidence="7">ATCC 700646 / DSM 10631 / Aspo-2</strain>
    </source>
</reference>
<dbReference type="EMBL" id="CP002431">
    <property type="protein sequence ID" value="ADU63811.1"/>
    <property type="molecule type" value="Genomic_DNA"/>
</dbReference>
<dbReference type="InterPro" id="IPR050109">
    <property type="entry name" value="HTH-type_TetR-like_transc_reg"/>
</dbReference>
<dbReference type="GO" id="GO:0003700">
    <property type="term" value="F:DNA-binding transcription factor activity"/>
    <property type="evidence" value="ECO:0007669"/>
    <property type="project" value="TreeGrafter"/>
</dbReference>
<sequence length="209" mass="23248">MNNDKATRTPQQARSMEKRRRLMDAAMRLFDTHGFDGTNAKAIARDAGVSVGTFYAYFKDKKDLLMEILGEHTAEIDTIFGKLEAAVRDGATGREILRLAVAAGHASHTQPPGLLRTMLAMRYTDDDMRRFQEAEETAHLKRMVGFLETLGPRLRVSDLEAAASVFGSAFEDILHSAIVFSQDIDRQRLHDALVDMGAAYLFTDPDARG</sequence>
<keyword evidence="2 4" id="KW-0238">DNA-binding</keyword>
<protein>
    <submittedName>
        <fullName evidence="6">Regulatory protein TetR</fullName>
    </submittedName>
</protein>
<dbReference type="SUPFAM" id="SSF46689">
    <property type="entry name" value="Homeodomain-like"/>
    <property type="match status" value="1"/>
</dbReference>
<keyword evidence="3" id="KW-0804">Transcription</keyword>
<evidence type="ECO:0000259" key="5">
    <source>
        <dbReference type="PROSITE" id="PS50977"/>
    </source>
</evidence>
<feature type="domain" description="HTH tetR-type" evidence="5">
    <location>
        <begin position="16"/>
        <end position="76"/>
    </location>
</feature>
<evidence type="ECO:0000256" key="1">
    <source>
        <dbReference type="ARBA" id="ARBA00023015"/>
    </source>
</evidence>
<gene>
    <name evidence="6" type="ordered locus">Daes_2815</name>
</gene>
<dbReference type="InterPro" id="IPR009057">
    <property type="entry name" value="Homeodomain-like_sf"/>
</dbReference>
<dbReference type="Proteomes" id="UP000002191">
    <property type="component" value="Chromosome"/>
</dbReference>
<keyword evidence="1" id="KW-0805">Transcription regulation</keyword>
<dbReference type="AlphaFoldDB" id="E6VXJ5"/>
<dbReference type="eggNOG" id="COG1309">
    <property type="taxonomic scope" value="Bacteria"/>
</dbReference>
<dbReference type="HOGENOM" id="CLU_069356_46_0_7"/>
<proteinExistence type="predicted"/>
<dbReference type="RefSeq" id="WP_013515714.1">
    <property type="nucleotide sequence ID" value="NC_014844.1"/>
</dbReference>
<keyword evidence="7" id="KW-1185">Reference proteome</keyword>
<evidence type="ECO:0000256" key="2">
    <source>
        <dbReference type="ARBA" id="ARBA00023125"/>
    </source>
</evidence>
<evidence type="ECO:0000313" key="7">
    <source>
        <dbReference type="Proteomes" id="UP000002191"/>
    </source>
</evidence>
<dbReference type="PRINTS" id="PR00455">
    <property type="entry name" value="HTHTETR"/>
</dbReference>
<dbReference type="Pfam" id="PF17918">
    <property type="entry name" value="TetR_C_15"/>
    <property type="match status" value="1"/>
</dbReference>
<evidence type="ECO:0000256" key="4">
    <source>
        <dbReference type="PROSITE-ProRule" id="PRU00335"/>
    </source>
</evidence>
<dbReference type="Pfam" id="PF00440">
    <property type="entry name" value="TetR_N"/>
    <property type="match status" value="1"/>
</dbReference>
<evidence type="ECO:0000256" key="3">
    <source>
        <dbReference type="ARBA" id="ARBA00023163"/>
    </source>
</evidence>
<accession>E6VXJ5</accession>
<evidence type="ECO:0000313" key="6">
    <source>
        <dbReference type="EMBL" id="ADU63811.1"/>
    </source>
</evidence>
<dbReference type="Gene3D" id="1.10.357.10">
    <property type="entry name" value="Tetracycline Repressor, domain 2"/>
    <property type="match status" value="1"/>
</dbReference>
<dbReference type="PANTHER" id="PTHR30055:SF234">
    <property type="entry name" value="HTH-TYPE TRANSCRIPTIONAL REGULATOR BETI"/>
    <property type="match status" value="1"/>
</dbReference>
<dbReference type="Gene3D" id="1.10.10.60">
    <property type="entry name" value="Homeodomain-like"/>
    <property type="match status" value="1"/>
</dbReference>